<proteinExistence type="predicted"/>
<sequence>MPFERRGSPLRPVSKPRIEPQQGGFKRKAPVAPAPSTSRVSNTKESERQAARQARKISCLEKQIQQATAALAYLDDFAAAISHLASFPDLYSLPQAPVSPDYDTLEAQLVAWVEDNVQRYERKTQELGRCAASLQRRLGDLATLTEDCERQTREMIQRRVTTIQQRCLGKNDRRSTG</sequence>
<dbReference type="VEuPathDB" id="GiardiaDB:GMRT_13090"/>
<keyword evidence="3" id="KW-1185">Reference proteome</keyword>
<feature type="region of interest" description="Disordered" evidence="1">
    <location>
        <begin position="1"/>
        <end position="49"/>
    </location>
</feature>
<dbReference type="Proteomes" id="UP000315496">
    <property type="component" value="Chromosome 1"/>
</dbReference>
<accession>A0A4Z1T411</accession>
<name>A0A4Z1T411_GIAMU</name>
<evidence type="ECO:0000313" key="2">
    <source>
        <dbReference type="EMBL" id="TNJ30388.1"/>
    </source>
</evidence>
<organism evidence="2 3">
    <name type="scientific">Giardia muris</name>
    <dbReference type="NCBI Taxonomy" id="5742"/>
    <lineage>
        <taxon>Eukaryota</taxon>
        <taxon>Metamonada</taxon>
        <taxon>Diplomonadida</taxon>
        <taxon>Hexamitidae</taxon>
        <taxon>Giardiinae</taxon>
        <taxon>Giardia</taxon>
    </lineage>
</organism>
<evidence type="ECO:0000256" key="1">
    <source>
        <dbReference type="SAM" id="MobiDB-lite"/>
    </source>
</evidence>
<comment type="caution">
    <text evidence="2">The sequence shown here is derived from an EMBL/GenBank/DDBJ whole genome shotgun (WGS) entry which is preliminary data.</text>
</comment>
<evidence type="ECO:0000313" key="3">
    <source>
        <dbReference type="Proteomes" id="UP000315496"/>
    </source>
</evidence>
<reference evidence="2 3" key="1">
    <citation type="submission" date="2019-05" db="EMBL/GenBank/DDBJ databases">
        <title>The compact genome of Giardia muris reveals important steps in the evolution of intestinal protozoan parasites.</title>
        <authorList>
            <person name="Xu F."/>
            <person name="Jimenez-Gonzalez A."/>
            <person name="Einarsson E."/>
            <person name="Astvaldsson A."/>
            <person name="Peirasmaki D."/>
            <person name="Eckmann L."/>
            <person name="Andersson J.O."/>
            <person name="Svard S.G."/>
            <person name="Jerlstrom-Hultqvist J."/>
        </authorList>
    </citation>
    <scope>NUCLEOTIDE SEQUENCE [LARGE SCALE GENOMIC DNA]</scope>
    <source>
        <strain evidence="2 3">Roberts-Thomson</strain>
    </source>
</reference>
<dbReference type="AlphaFoldDB" id="A0A4Z1T411"/>
<protein>
    <submittedName>
        <fullName evidence="2">Uncharacterized protein</fullName>
    </submittedName>
</protein>
<gene>
    <name evidence="2" type="ORF">GMRT_13090</name>
</gene>
<dbReference type="EMBL" id="VDLU01000001">
    <property type="protein sequence ID" value="TNJ30388.1"/>
    <property type="molecule type" value="Genomic_DNA"/>
</dbReference>